<keyword evidence="2" id="KW-1185">Reference proteome</keyword>
<sequence>MSTALATALARLAGLDLEPAAALEASAAAPAWDVPARTRRHAHA</sequence>
<accession>A0ABT9DC29</accession>
<reference evidence="1 2" key="1">
    <citation type="submission" date="2023-07" db="EMBL/GenBank/DDBJ databases">
        <title>Description of novel actinomycetes strains, isolated from tidal flat sediment.</title>
        <authorList>
            <person name="Lu C."/>
        </authorList>
    </citation>
    <scope>NUCLEOTIDE SEQUENCE [LARGE SCALE GENOMIC DNA]</scope>
    <source>
        <strain evidence="1 2">SYSU T00b441</strain>
    </source>
</reference>
<protein>
    <submittedName>
        <fullName evidence="1">Uncharacterized protein</fullName>
    </submittedName>
</protein>
<gene>
    <name evidence="1" type="ORF">Q6348_14755</name>
</gene>
<dbReference type="RefSeq" id="WP_304602155.1">
    <property type="nucleotide sequence ID" value="NZ_JAUQYP010000002.1"/>
</dbReference>
<dbReference type="EMBL" id="JAUQYP010000002">
    <property type="protein sequence ID" value="MDO8108455.1"/>
    <property type="molecule type" value="Genomic_DNA"/>
</dbReference>
<organism evidence="1 2">
    <name type="scientific">Actinotalea lenta</name>
    <dbReference type="NCBI Taxonomy" id="3064654"/>
    <lineage>
        <taxon>Bacteria</taxon>
        <taxon>Bacillati</taxon>
        <taxon>Actinomycetota</taxon>
        <taxon>Actinomycetes</taxon>
        <taxon>Micrococcales</taxon>
        <taxon>Cellulomonadaceae</taxon>
        <taxon>Actinotalea</taxon>
    </lineage>
</organism>
<dbReference type="Proteomes" id="UP001232536">
    <property type="component" value="Unassembled WGS sequence"/>
</dbReference>
<evidence type="ECO:0000313" key="2">
    <source>
        <dbReference type="Proteomes" id="UP001232536"/>
    </source>
</evidence>
<comment type="caution">
    <text evidence="1">The sequence shown here is derived from an EMBL/GenBank/DDBJ whole genome shotgun (WGS) entry which is preliminary data.</text>
</comment>
<name>A0ABT9DC29_9CELL</name>
<proteinExistence type="predicted"/>
<evidence type="ECO:0000313" key="1">
    <source>
        <dbReference type="EMBL" id="MDO8108455.1"/>
    </source>
</evidence>